<feature type="transmembrane region" description="Helical" evidence="7">
    <location>
        <begin position="196"/>
        <end position="220"/>
    </location>
</feature>
<feature type="transmembrane region" description="Helical" evidence="7">
    <location>
        <begin position="587"/>
        <end position="605"/>
    </location>
</feature>
<keyword evidence="5 7" id="KW-0472">Membrane</keyword>
<feature type="transmembrane region" description="Helical" evidence="7">
    <location>
        <begin position="667"/>
        <end position="685"/>
    </location>
</feature>
<keyword evidence="6" id="KW-0297">G-protein coupled receptor</keyword>
<dbReference type="Gene3D" id="1.20.1070.10">
    <property type="entry name" value="Rhodopsin 7-helix transmembrane proteins"/>
    <property type="match status" value="1"/>
</dbReference>
<evidence type="ECO:0008006" key="12">
    <source>
        <dbReference type="Google" id="ProtNLM"/>
    </source>
</evidence>
<dbReference type="PANTHER" id="PTHR23510:SF3">
    <property type="entry name" value="MAJOR FACILITATOR SUPERFAMILY DOMAIN-CONTAINING PROTEIN 8"/>
    <property type="match status" value="1"/>
</dbReference>
<protein>
    <recommendedName>
        <fullName evidence="12">Major facilitator superfamily (MFS) profile domain-containing protein</fullName>
    </recommendedName>
</protein>
<evidence type="ECO:0000313" key="11">
    <source>
        <dbReference type="Proteomes" id="UP000663842"/>
    </source>
</evidence>
<feature type="transmembrane region" description="Helical" evidence="7">
    <location>
        <begin position="930"/>
        <end position="951"/>
    </location>
</feature>
<evidence type="ECO:0000256" key="5">
    <source>
        <dbReference type="ARBA" id="ARBA00023136"/>
    </source>
</evidence>
<keyword evidence="3 6" id="KW-0812">Transmembrane</keyword>
<dbReference type="InterPro" id="IPR011701">
    <property type="entry name" value="MFS"/>
</dbReference>
<feature type="domain" description="G-protein coupled receptors family 1 profile" evidence="8">
    <location>
        <begin position="50"/>
        <end position="317"/>
    </location>
</feature>
<feature type="transmembrane region" description="Helical" evidence="7">
    <location>
        <begin position="69"/>
        <end position="94"/>
    </location>
</feature>
<feature type="transmembrane region" description="Helical" evidence="7">
    <location>
        <begin position="491"/>
        <end position="513"/>
    </location>
</feature>
<dbReference type="Pfam" id="PF00001">
    <property type="entry name" value="7tm_1"/>
    <property type="match status" value="1"/>
</dbReference>
<evidence type="ECO:0000256" key="3">
    <source>
        <dbReference type="ARBA" id="ARBA00022692"/>
    </source>
</evidence>
<sequence length="990" mass="112557">MSIHQESFYISIPNLTIWSNDAADTLPSATLPRQIFVVLFPCMALTGVICNTLVFVIMRRRRMSHLSTCYYMGILAIADTIVLLLGLSVMWLYLLNRSWSLLLKSTFVCKLVSLLFYTVCDVSVWLVCMMSADRCIAVTRPLHASSICTVRRARIFVLILVISILLINMQFLFTHYLSNENDCTYHERYEFFIEHIWPWIDAAVYSALPFILLLTMNLIIVHSLFQARRSTSSLQIHQSKIARQKNKLSTSMSRKLTTMLLAVTFFFLLSSFPMVCLQIYTNIYKNNQYNQMFAQYYLKPLCETLQYSNHCINFFLYAVTGKAFRHELKRLFRSIAIKMHLSKDTVQKVGERRMTAFNINYLAGETDFEQRLRQTRLSPMALQFLQCRQSIDLVHGNDSIIHQHVRQKQQQQQLLLQSQSTFFLIEKCHLNEIVMARKGLQVSNETDEQSSLLDSQVHYSTNSTREDFTRSRSSTFFNETTKKDRFRDIRICYFGMFVSSIVFSITVSSLWPFLQIVDPHADASFLGWLVAAFSIGQLIASPIIGYIANRTDNNKLLLVLSTALIVVANILYAYIQSINNLVVSNKWWIMLARFIMGIGAANSTIMRSYASAATTLGERTNVMANLSAYQGVGFILGPLIQALFAFLSFPGPIHRPWLYLNIYTAPAFFSALTGGVNLALFLVTFKDVRIVSSSRKSLKGSRPEPILSSMERHEQLMAIICCLYMFFVAYLTFTNFETIGSPLSIDMYAWSKEQSTRNNGYILGALGCMSVGILIVTKLLAKRFQDRALVLLGLIISFVGYFLLLPWGTDYPSVQIASFTPTTITSTLSLSTPASTLPTTTPDNDEKGCPLDYHWCYTVPRVQLWQYILASIVITIGFSICNVICYSIFSKKLGDRPQGTMMGIFTSAGSLARAFGPITVGFLYKQWGPRVLMIFMLLIVLTSVVVLIFNYKRLYIETESELIGDDDDNDNPIHINSSERVRSNSNIDIA</sequence>
<dbReference type="SUPFAM" id="SSF103473">
    <property type="entry name" value="MFS general substrate transporter"/>
    <property type="match status" value="1"/>
</dbReference>
<dbReference type="CDD" id="cd14978">
    <property type="entry name" value="7tmA_FMRFamide_R-like"/>
    <property type="match status" value="1"/>
</dbReference>
<comment type="similarity">
    <text evidence="6">Belongs to the G-protein coupled receptor 1 family.</text>
</comment>
<keyword evidence="4 7" id="KW-1133">Transmembrane helix</keyword>
<feature type="transmembrane region" description="Helical" evidence="7">
    <location>
        <begin position="307"/>
        <end position="324"/>
    </location>
</feature>
<feature type="transmembrane region" description="Helical" evidence="7">
    <location>
        <begin position="864"/>
        <end position="889"/>
    </location>
</feature>
<dbReference type="SUPFAM" id="SSF81321">
    <property type="entry name" value="Family A G protein-coupled receptor-like"/>
    <property type="match status" value="1"/>
</dbReference>
<dbReference type="InterPro" id="IPR051068">
    <property type="entry name" value="MFS_Domain-Containing_Protein"/>
</dbReference>
<dbReference type="PRINTS" id="PR00237">
    <property type="entry name" value="GPCRRHODOPSN"/>
</dbReference>
<keyword evidence="6" id="KW-0807">Transducer</keyword>
<feature type="transmembrane region" description="Helical" evidence="7">
    <location>
        <begin position="153"/>
        <end position="176"/>
    </location>
</feature>
<evidence type="ECO:0000259" key="8">
    <source>
        <dbReference type="PROSITE" id="PS50262"/>
    </source>
</evidence>
<dbReference type="InterPro" id="IPR020846">
    <property type="entry name" value="MFS_dom"/>
</dbReference>
<dbReference type="GO" id="GO:0022857">
    <property type="term" value="F:transmembrane transporter activity"/>
    <property type="evidence" value="ECO:0007669"/>
    <property type="project" value="InterPro"/>
</dbReference>
<dbReference type="PANTHER" id="PTHR23510">
    <property type="entry name" value="INNER MEMBRANE TRANSPORT PROTEIN YAJR"/>
    <property type="match status" value="1"/>
</dbReference>
<feature type="transmembrane region" description="Helical" evidence="7">
    <location>
        <begin position="256"/>
        <end position="280"/>
    </location>
</feature>
<feature type="transmembrane region" description="Helical" evidence="7">
    <location>
        <begin position="525"/>
        <end position="549"/>
    </location>
</feature>
<evidence type="ECO:0000256" key="7">
    <source>
        <dbReference type="SAM" id="Phobius"/>
    </source>
</evidence>
<feature type="transmembrane region" description="Helical" evidence="7">
    <location>
        <begin position="901"/>
        <end position="924"/>
    </location>
</feature>
<accession>A0A819GYB6</accession>
<keyword evidence="2" id="KW-0813">Transport</keyword>
<dbReference type="AlphaFoldDB" id="A0A819GYB6"/>
<dbReference type="PROSITE" id="PS50850">
    <property type="entry name" value="MFS"/>
    <property type="match status" value="1"/>
</dbReference>
<evidence type="ECO:0000256" key="6">
    <source>
        <dbReference type="RuleBase" id="RU000688"/>
    </source>
</evidence>
<dbReference type="CDD" id="cd17326">
    <property type="entry name" value="MFS_MFSD8"/>
    <property type="match status" value="1"/>
</dbReference>
<evidence type="ECO:0000256" key="2">
    <source>
        <dbReference type="ARBA" id="ARBA00022448"/>
    </source>
</evidence>
<feature type="transmembrane region" description="Helical" evidence="7">
    <location>
        <begin position="35"/>
        <end position="57"/>
    </location>
</feature>
<feature type="transmembrane region" description="Helical" evidence="7">
    <location>
        <begin position="626"/>
        <end position="647"/>
    </location>
</feature>
<dbReference type="PROSITE" id="PS00237">
    <property type="entry name" value="G_PROTEIN_RECEP_F1_1"/>
    <property type="match status" value="1"/>
</dbReference>
<dbReference type="InterPro" id="IPR017452">
    <property type="entry name" value="GPCR_Rhodpsn_7TM"/>
</dbReference>
<dbReference type="PROSITE" id="PS50262">
    <property type="entry name" value="G_PROTEIN_RECEP_F1_2"/>
    <property type="match status" value="1"/>
</dbReference>
<comment type="subcellular location">
    <subcellularLocation>
        <location evidence="1">Endomembrane system</location>
        <topology evidence="1">Multi-pass membrane protein</topology>
    </subcellularLocation>
</comment>
<dbReference type="InterPro" id="IPR000276">
    <property type="entry name" value="GPCR_Rhodpsn"/>
</dbReference>
<keyword evidence="6" id="KW-0675">Receptor</keyword>
<feature type="transmembrane region" description="Helical" evidence="7">
    <location>
        <begin position="788"/>
        <end position="808"/>
    </location>
</feature>
<dbReference type="Gene3D" id="1.20.1250.20">
    <property type="entry name" value="MFS general substrate transporter like domains"/>
    <property type="match status" value="2"/>
</dbReference>
<feature type="domain" description="Major facilitator superfamily (MFS) profile" evidence="9">
    <location>
        <begin position="488"/>
        <end position="954"/>
    </location>
</feature>
<gene>
    <name evidence="10" type="ORF">UXM345_LOCUS10120</name>
</gene>
<dbReference type="EMBL" id="CAJOBF010000950">
    <property type="protein sequence ID" value="CAF3893246.1"/>
    <property type="molecule type" value="Genomic_DNA"/>
</dbReference>
<evidence type="ECO:0000259" key="9">
    <source>
        <dbReference type="PROSITE" id="PS50850"/>
    </source>
</evidence>
<feature type="transmembrane region" description="Helical" evidence="7">
    <location>
        <begin position="114"/>
        <end position="132"/>
    </location>
</feature>
<dbReference type="Pfam" id="PF07690">
    <property type="entry name" value="MFS_1"/>
    <property type="match status" value="2"/>
</dbReference>
<evidence type="ECO:0000256" key="1">
    <source>
        <dbReference type="ARBA" id="ARBA00004127"/>
    </source>
</evidence>
<dbReference type="InterPro" id="IPR036259">
    <property type="entry name" value="MFS_trans_sf"/>
</dbReference>
<dbReference type="GO" id="GO:0005765">
    <property type="term" value="C:lysosomal membrane"/>
    <property type="evidence" value="ECO:0007669"/>
    <property type="project" value="TreeGrafter"/>
</dbReference>
<organism evidence="10 11">
    <name type="scientific">Rotaria magnacalcarata</name>
    <dbReference type="NCBI Taxonomy" id="392030"/>
    <lineage>
        <taxon>Eukaryota</taxon>
        <taxon>Metazoa</taxon>
        <taxon>Spiralia</taxon>
        <taxon>Gnathifera</taxon>
        <taxon>Rotifera</taxon>
        <taxon>Eurotatoria</taxon>
        <taxon>Bdelloidea</taxon>
        <taxon>Philodinida</taxon>
        <taxon>Philodinidae</taxon>
        <taxon>Rotaria</taxon>
    </lineage>
</organism>
<feature type="transmembrane region" description="Helical" evidence="7">
    <location>
        <begin position="556"/>
        <end position="575"/>
    </location>
</feature>
<dbReference type="GO" id="GO:0004930">
    <property type="term" value="F:G protein-coupled receptor activity"/>
    <property type="evidence" value="ECO:0007669"/>
    <property type="project" value="UniProtKB-KW"/>
</dbReference>
<feature type="transmembrane region" description="Helical" evidence="7">
    <location>
        <begin position="760"/>
        <end position="781"/>
    </location>
</feature>
<evidence type="ECO:0000313" key="10">
    <source>
        <dbReference type="EMBL" id="CAF3893246.1"/>
    </source>
</evidence>
<reference evidence="10" key="1">
    <citation type="submission" date="2021-02" db="EMBL/GenBank/DDBJ databases">
        <authorList>
            <person name="Nowell W R."/>
        </authorList>
    </citation>
    <scope>NUCLEOTIDE SEQUENCE</scope>
</reference>
<feature type="transmembrane region" description="Helical" evidence="7">
    <location>
        <begin position="716"/>
        <end position="733"/>
    </location>
</feature>
<proteinExistence type="inferred from homology"/>
<evidence type="ECO:0000256" key="4">
    <source>
        <dbReference type="ARBA" id="ARBA00022989"/>
    </source>
</evidence>
<comment type="caution">
    <text evidence="10">The sequence shown here is derived from an EMBL/GenBank/DDBJ whole genome shotgun (WGS) entry which is preliminary data.</text>
</comment>
<dbReference type="GO" id="GO:0012505">
    <property type="term" value="C:endomembrane system"/>
    <property type="evidence" value="ECO:0007669"/>
    <property type="project" value="UniProtKB-SubCell"/>
</dbReference>
<name>A0A819GYB6_9BILA</name>
<dbReference type="Proteomes" id="UP000663842">
    <property type="component" value="Unassembled WGS sequence"/>
</dbReference>